<name>A0A232EPZ3_9HYME</name>
<dbReference type="EC" id="1.15.1.1" evidence="8"/>
<feature type="signal peptide" evidence="9">
    <location>
        <begin position="1"/>
        <end position="17"/>
    </location>
</feature>
<dbReference type="AlphaFoldDB" id="A0A232EPZ3"/>
<evidence type="ECO:0000259" key="10">
    <source>
        <dbReference type="Pfam" id="PF00080"/>
    </source>
</evidence>
<dbReference type="STRING" id="543379.A0A232EPZ3"/>
<keyword evidence="12" id="KW-1185">Reference proteome</keyword>
<dbReference type="PROSITE" id="PS00087">
    <property type="entry name" value="SOD_CU_ZN_1"/>
    <property type="match status" value="1"/>
</dbReference>
<evidence type="ECO:0000256" key="9">
    <source>
        <dbReference type="SAM" id="SignalP"/>
    </source>
</evidence>
<accession>A0A232EPZ3</accession>
<sequence>MCKAALLVLALVASAYAEELVASVLLTPDPAFKEKNVTGTLKIVQSVANGPVTITGSVSGLNKDGVHGFHVHAKGDLTQGCKSAGPHFNPEKVKHGAPEETVRHVGDLGNIKANAEGVAQINITDTMISLSGPNSILGRAFVVHSQEDDLGKGNSTVSQETGNAGDRWACGVVGIFSPEGSWPNSASSLQQTGFVLLLSTTTYFIKVLAN</sequence>
<keyword evidence="6 8" id="KW-0186">Copper</keyword>
<dbReference type="PRINTS" id="PR00068">
    <property type="entry name" value="CUZNDISMTASE"/>
</dbReference>
<dbReference type="Proteomes" id="UP000215335">
    <property type="component" value="Unassembled WGS sequence"/>
</dbReference>
<dbReference type="Gene3D" id="2.60.40.200">
    <property type="entry name" value="Superoxide dismutase, copper/zinc binding domain"/>
    <property type="match status" value="1"/>
</dbReference>
<keyword evidence="4" id="KW-0049">Antioxidant</keyword>
<keyword evidence="2 8" id="KW-0479">Metal-binding</keyword>
<feature type="chain" id="PRO_5012195513" description="Superoxide dismutase [Cu-Zn]" evidence="9">
    <location>
        <begin position="18"/>
        <end position="210"/>
    </location>
</feature>
<reference evidence="11 12" key="1">
    <citation type="journal article" date="2017" name="Curr. Biol.">
        <title>The Evolution of Venom by Co-option of Single-Copy Genes.</title>
        <authorList>
            <person name="Martinson E.O."/>
            <person name="Mrinalini"/>
            <person name="Kelkar Y.D."/>
            <person name="Chang C.H."/>
            <person name="Werren J.H."/>
        </authorList>
    </citation>
    <scope>NUCLEOTIDE SEQUENCE [LARGE SCALE GENOMIC DNA]</scope>
    <source>
        <strain evidence="11 12">Alberta</strain>
        <tissue evidence="11">Whole body</tissue>
    </source>
</reference>
<dbReference type="GO" id="GO:0004784">
    <property type="term" value="F:superoxide dismutase activity"/>
    <property type="evidence" value="ECO:0007669"/>
    <property type="project" value="UniProtKB-EC"/>
</dbReference>
<feature type="domain" description="Superoxide dismutase copper/zinc binding" evidence="10">
    <location>
        <begin position="37"/>
        <end position="173"/>
    </location>
</feature>
<dbReference type="OrthoDB" id="2015551at2759"/>
<comment type="similarity">
    <text evidence="1 8">Belongs to the Cu-Zn superoxide dismutase family.</text>
</comment>
<gene>
    <name evidence="11" type="ORF">TSAR_005644</name>
</gene>
<dbReference type="PANTHER" id="PTHR10003">
    <property type="entry name" value="SUPEROXIDE DISMUTASE CU-ZN -RELATED"/>
    <property type="match status" value="1"/>
</dbReference>
<evidence type="ECO:0000256" key="6">
    <source>
        <dbReference type="ARBA" id="ARBA00023008"/>
    </source>
</evidence>
<evidence type="ECO:0000256" key="2">
    <source>
        <dbReference type="ARBA" id="ARBA00022723"/>
    </source>
</evidence>
<comment type="cofactor">
    <cofactor evidence="8">
        <name>Cu cation</name>
        <dbReference type="ChEBI" id="CHEBI:23378"/>
    </cofactor>
    <text evidence="8">Binds 1 copper ion per subunit.</text>
</comment>
<dbReference type="InterPro" id="IPR001424">
    <property type="entry name" value="SOD_Cu_Zn_dom"/>
</dbReference>
<dbReference type="InterPro" id="IPR036423">
    <property type="entry name" value="SOD-like_Cu/Zn_dom_sf"/>
</dbReference>
<dbReference type="SUPFAM" id="SSF49329">
    <property type="entry name" value="Cu,Zn superoxide dismutase-like"/>
    <property type="match status" value="1"/>
</dbReference>
<dbReference type="Pfam" id="PF00080">
    <property type="entry name" value="Sod_Cu"/>
    <property type="match status" value="1"/>
</dbReference>
<evidence type="ECO:0000256" key="7">
    <source>
        <dbReference type="ARBA" id="ARBA00049204"/>
    </source>
</evidence>
<evidence type="ECO:0000256" key="1">
    <source>
        <dbReference type="ARBA" id="ARBA00010457"/>
    </source>
</evidence>
<dbReference type="InterPro" id="IPR018152">
    <property type="entry name" value="SOD_Cu/Zn_BS"/>
</dbReference>
<dbReference type="EMBL" id="NNAY01002867">
    <property type="protein sequence ID" value="OXU20423.1"/>
    <property type="molecule type" value="Genomic_DNA"/>
</dbReference>
<comment type="caution">
    <text evidence="11">The sequence shown here is derived from an EMBL/GenBank/DDBJ whole genome shotgun (WGS) entry which is preliminary data.</text>
</comment>
<protein>
    <recommendedName>
        <fullName evidence="8">Superoxide dismutase [Cu-Zn]</fullName>
        <ecNumber evidence="8">1.15.1.1</ecNumber>
    </recommendedName>
</protein>
<keyword evidence="5 8" id="KW-0560">Oxidoreductase</keyword>
<evidence type="ECO:0000313" key="11">
    <source>
        <dbReference type="EMBL" id="OXU20423.1"/>
    </source>
</evidence>
<proteinExistence type="inferred from homology"/>
<comment type="catalytic activity">
    <reaction evidence="7 8">
        <text>2 superoxide + 2 H(+) = H2O2 + O2</text>
        <dbReference type="Rhea" id="RHEA:20696"/>
        <dbReference type="ChEBI" id="CHEBI:15378"/>
        <dbReference type="ChEBI" id="CHEBI:15379"/>
        <dbReference type="ChEBI" id="CHEBI:16240"/>
        <dbReference type="ChEBI" id="CHEBI:18421"/>
        <dbReference type="EC" id="1.15.1.1"/>
    </reaction>
</comment>
<dbReference type="GO" id="GO:0005507">
    <property type="term" value="F:copper ion binding"/>
    <property type="evidence" value="ECO:0007669"/>
    <property type="project" value="InterPro"/>
</dbReference>
<keyword evidence="9" id="KW-0732">Signal</keyword>
<comment type="function">
    <text evidence="8">Destroys radicals which are normally produced within the cells and which are toxic to biological systems.</text>
</comment>
<dbReference type="CDD" id="cd00305">
    <property type="entry name" value="Cu-Zn_Superoxide_Dismutase"/>
    <property type="match status" value="1"/>
</dbReference>
<evidence type="ECO:0000256" key="5">
    <source>
        <dbReference type="ARBA" id="ARBA00023002"/>
    </source>
</evidence>
<evidence type="ECO:0000256" key="4">
    <source>
        <dbReference type="ARBA" id="ARBA00022862"/>
    </source>
</evidence>
<keyword evidence="3 8" id="KW-0862">Zinc</keyword>
<evidence type="ECO:0000256" key="8">
    <source>
        <dbReference type="RuleBase" id="RU000393"/>
    </source>
</evidence>
<comment type="cofactor">
    <cofactor evidence="8">
        <name>Zn(2+)</name>
        <dbReference type="ChEBI" id="CHEBI:29105"/>
    </cofactor>
    <text evidence="8">Binds 1 zinc ion per subunit.</text>
</comment>
<dbReference type="FunFam" id="2.60.40.200:FF:000001">
    <property type="entry name" value="Superoxide dismutase [Cu-Zn]"/>
    <property type="match status" value="1"/>
</dbReference>
<dbReference type="InterPro" id="IPR024134">
    <property type="entry name" value="SOD_Cu/Zn_/chaperone"/>
</dbReference>
<dbReference type="PROSITE" id="PS00332">
    <property type="entry name" value="SOD_CU_ZN_2"/>
    <property type="match status" value="1"/>
</dbReference>
<evidence type="ECO:0000256" key="3">
    <source>
        <dbReference type="ARBA" id="ARBA00022833"/>
    </source>
</evidence>
<organism evidence="11 12">
    <name type="scientific">Trichomalopsis sarcophagae</name>
    <dbReference type="NCBI Taxonomy" id="543379"/>
    <lineage>
        <taxon>Eukaryota</taxon>
        <taxon>Metazoa</taxon>
        <taxon>Ecdysozoa</taxon>
        <taxon>Arthropoda</taxon>
        <taxon>Hexapoda</taxon>
        <taxon>Insecta</taxon>
        <taxon>Pterygota</taxon>
        <taxon>Neoptera</taxon>
        <taxon>Endopterygota</taxon>
        <taxon>Hymenoptera</taxon>
        <taxon>Apocrita</taxon>
        <taxon>Proctotrupomorpha</taxon>
        <taxon>Chalcidoidea</taxon>
        <taxon>Pteromalidae</taxon>
        <taxon>Pteromalinae</taxon>
        <taxon>Trichomalopsis</taxon>
    </lineage>
</organism>
<evidence type="ECO:0000313" key="12">
    <source>
        <dbReference type="Proteomes" id="UP000215335"/>
    </source>
</evidence>